<dbReference type="GO" id="GO:0000338">
    <property type="term" value="P:protein deneddylation"/>
    <property type="evidence" value="ECO:0007669"/>
    <property type="project" value="InterPro"/>
</dbReference>
<comment type="subcellular location">
    <subcellularLocation>
        <location evidence="2">Cytoplasm</location>
    </subcellularLocation>
    <subcellularLocation>
        <location evidence="1">Nucleus</location>
    </subcellularLocation>
</comment>
<dbReference type="SUPFAM" id="SSF53706">
    <property type="entry name" value="Formate dehydrogenase/DMSO reductase, domains 1-3"/>
    <property type="match status" value="1"/>
</dbReference>
<dbReference type="AlphaFoldDB" id="A0A2V0P3G3"/>
<protein>
    <recommendedName>
        <fullName evidence="6">CSN8/PSMD8/EIF3K domain-containing protein</fullName>
    </recommendedName>
</protein>
<accession>A0A2V0P3G3</accession>
<evidence type="ECO:0000259" key="6">
    <source>
        <dbReference type="Pfam" id="PF10075"/>
    </source>
</evidence>
<proteinExistence type="predicted"/>
<dbReference type="OrthoDB" id="5351233at2759"/>
<keyword evidence="4" id="KW-0736">Signalosome</keyword>
<dbReference type="GO" id="GO:0010387">
    <property type="term" value="P:COP9 signalosome assembly"/>
    <property type="evidence" value="ECO:0007669"/>
    <property type="project" value="InterPro"/>
</dbReference>
<dbReference type="Pfam" id="PF10075">
    <property type="entry name" value="CSN8_PSD8_EIF3K"/>
    <property type="match status" value="1"/>
</dbReference>
<gene>
    <name evidence="7" type="ORF">Rsub_04051</name>
</gene>
<feature type="domain" description="CSN8/PSMD8/EIF3K" evidence="6">
    <location>
        <begin position="40"/>
        <end position="169"/>
    </location>
</feature>
<dbReference type="GO" id="GO:0005737">
    <property type="term" value="C:cytoplasm"/>
    <property type="evidence" value="ECO:0007669"/>
    <property type="project" value="UniProtKB-SubCell"/>
</dbReference>
<dbReference type="EMBL" id="BDRX01000026">
    <property type="protein sequence ID" value="GBF91747.1"/>
    <property type="molecule type" value="Genomic_DNA"/>
</dbReference>
<evidence type="ECO:0000313" key="7">
    <source>
        <dbReference type="EMBL" id="GBF91747.1"/>
    </source>
</evidence>
<comment type="caution">
    <text evidence="7">The sequence shown here is derived from an EMBL/GenBank/DDBJ whole genome shotgun (WGS) entry which is preliminary data.</text>
</comment>
<dbReference type="Proteomes" id="UP000247498">
    <property type="component" value="Unassembled WGS sequence"/>
</dbReference>
<reference evidence="7 8" key="1">
    <citation type="journal article" date="2018" name="Sci. Rep.">
        <title>Raphidocelis subcapitata (=Pseudokirchneriella subcapitata) provides an insight into genome evolution and environmental adaptations in the Sphaeropleales.</title>
        <authorList>
            <person name="Suzuki S."/>
            <person name="Yamaguchi H."/>
            <person name="Nakajima N."/>
            <person name="Kawachi M."/>
        </authorList>
    </citation>
    <scope>NUCLEOTIDE SEQUENCE [LARGE SCALE GENOMIC DNA]</scope>
    <source>
        <strain evidence="7 8">NIES-35</strain>
    </source>
</reference>
<evidence type="ECO:0000256" key="4">
    <source>
        <dbReference type="ARBA" id="ARBA00022790"/>
    </source>
</evidence>
<organism evidence="7 8">
    <name type="scientific">Raphidocelis subcapitata</name>
    <dbReference type="NCBI Taxonomy" id="307507"/>
    <lineage>
        <taxon>Eukaryota</taxon>
        <taxon>Viridiplantae</taxon>
        <taxon>Chlorophyta</taxon>
        <taxon>core chlorophytes</taxon>
        <taxon>Chlorophyceae</taxon>
        <taxon>CS clade</taxon>
        <taxon>Sphaeropleales</taxon>
        <taxon>Selenastraceae</taxon>
        <taxon>Raphidocelis</taxon>
    </lineage>
</organism>
<evidence type="ECO:0000313" key="8">
    <source>
        <dbReference type="Proteomes" id="UP000247498"/>
    </source>
</evidence>
<keyword evidence="8" id="KW-1185">Reference proteome</keyword>
<evidence type="ECO:0000256" key="2">
    <source>
        <dbReference type="ARBA" id="ARBA00004496"/>
    </source>
</evidence>
<dbReference type="InterPro" id="IPR033464">
    <property type="entry name" value="CSN8_PSD8_EIF3K"/>
</dbReference>
<keyword evidence="3" id="KW-0963">Cytoplasm</keyword>
<dbReference type="Gene3D" id="1.25.40.990">
    <property type="match status" value="1"/>
</dbReference>
<dbReference type="PANTHER" id="PTHR13339:SF0">
    <property type="entry name" value="COP9 SIGNALOSOME COMPLEX SUBUNIT 8"/>
    <property type="match status" value="1"/>
</dbReference>
<evidence type="ECO:0000256" key="1">
    <source>
        <dbReference type="ARBA" id="ARBA00004123"/>
    </source>
</evidence>
<dbReference type="GO" id="GO:0008180">
    <property type="term" value="C:COP9 signalosome"/>
    <property type="evidence" value="ECO:0007669"/>
    <property type="project" value="UniProtKB-KW"/>
</dbReference>
<sequence length="197" mass="21680">MAGVEERLQAALEAKEFGEVAPILDQAELESSDPNVLSADWPVALHILGHIYNNNLEDARFLWKRLPPQQQAAPEADAAWRLLRFAWNRNYVATWQALQAHQWSAGVQPLVEALVESTRRRMLALVAAAYSQVSPARAAELLGVSEADARQLARDMGWGESEAGDMLRPSQPAGDGAGLDSRAALEQLTQYMVHLES</sequence>
<dbReference type="PANTHER" id="PTHR13339">
    <property type="entry name" value="COP9 SIGNALOSOME COMPLEX SUBUNIT 8"/>
    <property type="match status" value="1"/>
</dbReference>
<evidence type="ECO:0000256" key="5">
    <source>
        <dbReference type="ARBA" id="ARBA00023242"/>
    </source>
</evidence>
<dbReference type="STRING" id="307507.A0A2V0P3G3"/>
<dbReference type="InParanoid" id="A0A2V0P3G3"/>
<evidence type="ECO:0000256" key="3">
    <source>
        <dbReference type="ARBA" id="ARBA00022490"/>
    </source>
</evidence>
<name>A0A2V0P3G3_9CHLO</name>
<dbReference type="InterPro" id="IPR033205">
    <property type="entry name" value="COP9_CSN8"/>
</dbReference>
<keyword evidence="5" id="KW-0539">Nucleus</keyword>
<dbReference type="FunCoup" id="A0A2V0P3G3">
    <property type="interactions" value="1888"/>
</dbReference>